<dbReference type="RefSeq" id="WP_163064612.1">
    <property type="nucleotide sequence ID" value="NZ_JAAGLI010001252.1"/>
</dbReference>
<evidence type="ECO:0000256" key="4">
    <source>
        <dbReference type="ARBA" id="ARBA00033707"/>
    </source>
</evidence>
<dbReference type="Pfam" id="PF12740">
    <property type="entry name" value="PETase"/>
    <property type="match status" value="1"/>
</dbReference>
<evidence type="ECO:0000259" key="8">
    <source>
        <dbReference type="Pfam" id="PF12740"/>
    </source>
</evidence>
<reference evidence="9 10" key="1">
    <citation type="submission" date="2020-01" db="EMBL/GenBank/DDBJ databases">
        <title>Insect and environment-associated Actinomycetes.</title>
        <authorList>
            <person name="Currrie C."/>
            <person name="Chevrette M."/>
            <person name="Carlson C."/>
            <person name="Stubbendieck R."/>
            <person name="Wendt-Pienkowski E."/>
        </authorList>
    </citation>
    <scope>NUCLEOTIDE SEQUENCE [LARGE SCALE GENOMIC DNA]</scope>
    <source>
        <strain evidence="9 10">SID10258</strain>
    </source>
</reference>
<evidence type="ECO:0000256" key="3">
    <source>
        <dbReference type="ARBA" id="ARBA00033629"/>
    </source>
</evidence>
<dbReference type="AlphaFoldDB" id="A0A6L9QZF0"/>
<feature type="domain" description="PET hydrolase/cutinase-like" evidence="8">
    <location>
        <begin position="63"/>
        <end position="256"/>
    </location>
</feature>
<dbReference type="SUPFAM" id="SSF53474">
    <property type="entry name" value="alpha/beta-Hydrolases"/>
    <property type="match status" value="1"/>
</dbReference>
<name>A0A6L9QZF0_9ACTN</name>
<feature type="signal peptide" evidence="7">
    <location>
        <begin position="1"/>
        <end position="23"/>
    </location>
</feature>
<keyword evidence="7" id="KW-0732">Signal</keyword>
<comment type="caution">
    <text evidence="9">The sequence shown here is derived from an EMBL/GenBank/DDBJ whole genome shotgun (WGS) entry which is preliminary data.</text>
</comment>
<dbReference type="EMBL" id="JAAGLI010001252">
    <property type="protein sequence ID" value="NEA29963.1"/>
    <property type="molecule type" value="Genomic_DNA"/>
</dbReference>
<evidence type="ECO:0000256" key="6">
    <source>
        <dbReference type="ARBA" id="ARBA00033780"/>
    </source>
</evidence>
<protein>
    <recommendedName>
        <fullName evidence="5">poly(ethylene terephthalate) hydrolase</fullName>
        <ecNumber evidence="5">3.1.1.101</ecNumber>
    </recommendedName>
    <alternativeName>
        <fullName evidence="6">Poly(ethylene terephthalate) hydrolase</fullName>
    </alternativeName>
</protein>
<evidence type="ECO:0000313" key="9">
    <source>
        <dbReference type="EMBL" id="NEA29963.1"/>
    </source>
</evidence>
<evidence type="ECO:0000256" key="7">
    <source>
        <dbReference type="SAM" id="SignalP"/>
    </source>
</evidence>
<dbReference type="EC" id="3.1.1.101" evidence="5"/>
<dbReference type="PANTHER" id="PTHR33428">
    <property type="entry name" value="CHLOROPHYLLASE-2, CHLOROPLASTIC"/>
    <property type="match status" value="1"/>
</dbReference>
<comment type="catalytic activity">
    <reaction evidence="3">
        <text>a butanoate ester + H2O = an aliphatic alcohol + butanoate + H(+)</text>
        <dbReference type="Rhea" id="RHEA:47348"/>
        <dbReference type="ChEBI" id="CHEBI:2571"/>
        <dbReference type="ChEBI" id="CHEBI:15377"/>
        <dbReference type="ChEBI" id="CHEBI:15378"/>
        <dbReference type="ChEBI" id="CHEBI:17968"/>
        <dbReference type="ChEBI" id="CHEBI:50477"/>
    </reaction>
    <physiologicalReaction direction="left-to-right" evidence="3">
        <dbReference type="Rhea" id="RHEA:47349"/>
    </physiologicalReaction>
</comment>
<comment type="catalytic activity">
    <reaction evidence="4">
        <text>(ethylene terephthalate)(n) + H2O = (ethylene terephthalate)(n-1) + 4-[(2-hydroxyethoxy)carbonyl]benzoate + H(+)</text>
        <dbReference type="Rhea" id="RHEA:49528"/>
        <dbReference type="Rhea" id="RHEA-COMP:12420"/>
        <dbReference type="Rhea" id="RHEA-COMP:12421"/>
        <dbReference type="ChEBI" id="CHEBI:15377"/>
        <dbReference type="ChEBI" id="CHEBI:15378"/>
        <dbReference type="ChEBI" id="CHEBI:131701"/>
        <dbReference type="ChEBI" id="CHEBI:131704"/>
        <dbReference type="EC" id="3.1.1.101"/>
    </reaction>
    <physiologicalReaction direction="left-to-right" evidence="4">
        <dbReference type="Rhea" id="RHEA:49529"/>
    </physiologicalReaction>
</comment>
<evidence type="ECO:0000256" key="1">
    <source>
        <dbReference type="ARBA" id="ARBA00004418"/>
    </source>
</evidence>
<organism evidence="9 10">
    <name type="scientific">Actinomadura bangladeshensis</name>
    <dbReference type="NCBI Taxonomy" id="453573"/>
    <lineage>
        <taxon>Bacteria</taxon>
        <taxon>Bacillati</taxon>
        <taxon>Actinomycetota</taxon>
        <taxon>Actinomycetes</taxon>
        <taxon>Streptosporangiales</taxon>
        <taxon>Thermomonosporaceae</taxon>
        <taxon>Actinomadura</taxon>
    </lineage>
</organism>
<accession>A0A6L9QZF0</accession>
<comment type="subcellular location">
    <subcellularLocation>
        <location evidence="1">Periplasm</location>
    </subcellularLocation>
</comment>
<evidence type="ECO:0000256" key="2">
    <source>
        <dbReference type="ARBA" id="ARBA00022764"/>
    </source>
</evidence>
<dbReference type="Gene3D" id="3.40.50.1820">
    <property type="entry name" value="alpha/beta hydrolase"/>
    <property type="match status" value="1"/>
</dbReference>
<dbReference type="GO" id="GO:0042597">
    <property type="term" value="C:periplasmic space"/>
    <property type="evidence" value="ECO:0007669"/>
    <property type="project" value="UniProtKB-SubCell"/>
</dbReference>
<evidence type="ECO:0000256" key="5">
    <source>
        <dbReference type="ARBA" id="ARBA00033764"/>
    </source>
</evidence>
<evidence type="ECO:0000313" key="10">
    <source>
        <dbReference type="Proteomes" id="UP000475532"/>
    </source>
</evidence>
<dbReference type="PANTHER" id="PTHR33428:SF14">
    <property type="entry name" value="CARBOXYLESTERASE TYPE B DOMAIN-CONTAINING PROTEIN"/>
    <property type="match status" value="1"/>
</dbReference>
<proteinExistence type="predicted"/>
<feature type="chain" id="PRO_5027009864" description="poly(ethylene terephthalate) hydrolase" evidence="7">
    <location>
        <begin position="24"/>
        <end position="289"/>
    </location>
</feature>
<gene>
    <name evidence="9" type="ORF">G3I70_46805</name>
</gene>
<dbReference type="InterPro" id="IPR041127">
    <property type="entry name" value="PET_hydrolase/cutinase-like"/>
</dbReference>
<dbReference type="Proteomes" id="UP000475532">
    <property type="component" value="Unassembled WGS sequence"/>
</dbReference>
<dbReference type="InterPro" id="IPR029058">
    <property type="entry name" value="AB_hydrolase_fold"/>
</dbReference>
<sequence>MRRFLLFAAAVSGVLLTAPPAHAGGTTAAVPAAAATALLNAPATEHWDRPGPHQVSVMHETVTTFYYPSDIAASPTRYPVIIWGNGTFATPSVYDALLRHWASHGFIVAAANTIAANSGTAMRAGIDRLTVLDGTAGSPFRGKVDLARVGATGHSQGGAGAVNASADGRVTTTVPIQPGPLAATSAVRGPALYLAGQNDTIVRPAWVRAFYTATTQVPAIYAELAGATHLTAVGDGGGFRGITTAWFRYHLAGDQSARSMFYGPGCGICSDSAWSKVERNAKALQIPGS</sequence>
<keyword evidence="2" id="KW-0574">Periplasm</keyword>